<accession>A0ABW3YK09</accession>
<name>A0ABW3YK09_9ACTN</name>
<proteinExistence type="predicted"/>
<dbReference type="Proteomes" id="UP001597260">
    <property type="component" value="Unassembled WGS sequence"/>
</dbReference>
<reference evidence="2" key="1">
    <citation type="journal article" date="2019" name="Int. J. Syst. Evol. Microbiol.">
        <title>The Global Catalogue of Microorganisms (GCM) 10K type strain sequencing project: providing services to taxonomists for standard genome sequencing and annotation.</title>
        <authorList>
            <consortium name="The Broad Institute Genomics Platform"/>
            <consortium name="The Broad Institute Genome Sequencing Center for Infectious Disease"/>
            <person name="Wu L."/>
            <person name="Ma J."/>
        </authorList>
    </citation>
    <scope>NUCLEOTIDE SEQUENCE [LARGE SCALE GENOMIC DNA]</scope>
    <source>
        <strain evidence="2">JCM 31037</strain>
    </source>
</reference>
<evidence type="ECO:0000313" key="1">
    <source>
        <dbReference type="EMBL" id="MFD1323966.1"/>
    </source>
</evidence>
<gene>
    <name evidence="1" type="ORF">ACFQ4H_23035</name>
</gene>
<protein>
    <submittedName>
        <fullName evidence="1">Uncharacterized protein</fullName>
    </submittedName>
</protein>
<comment type="caution">
    <text evidence="1">The sequence shown here is derived from an EMBL/GenBank/DDBJ whole genome shotgun (WGS) entry which is preliminary data.</text>
</comment>
<organism evidence="1 2">
    <name type="scientific">Micromonospora sonneratiae</name>
    <dbReference type="NCBI Taxonomy" id="1184706"/>
    <lineage>
        <taxon>Bacteria</taxon>
        <taxon>Bacillati</taxon>
        <taxon>Actinomycetota</taxon>
        <taxon>Actinomycetes</taxon>
        <taxon>Micromonosporales</taxon>
        <taxon>Micromonosporaceae</taxon>
        <taxon>Micromonospora</taxon>
    </lineage>
</organism>
<evidence type="ECO:0000313" key="2">
    <source>
        <dbReference type="Proteomes" id="UP001597260"/>
    </source>
</evidence>
<keyword evidence="2" id="KW-1185">Reference proteome</keyword>
<dbReference type="RefSeq" id="WP_377573825.1">
    <property type="nucleotide sequence ID" value="NZ_JBHTMP010000040.1"/>
</dbReference>
<dbReference type="EMBL" id="JBHTMP010000040">
    <property type="protein sequence ID" value="MFD1323966.1"/>
    <property type="molecule type" value="Genomic_DNA"/>
</dbReference>
<sequence>MENTPQLATLVSAAAGRLHVGDTPGVAYVHLATTGGDLRVTAVAVCVACGTNITEAHQRLLKYSELFDAVLPGEENVIGEVLEVAGYFDHRVELDDAGAEIAEALQEALKAAGPAPSGLANNVYRRLTAGRLREAFLSIEALWSRGTPESPPVFWAHMAKAARLLGDSTKPGFAEAAQRCRDRLHN</sequence>